<organism evidence="7 8">
    <name type="scientific">Halonatronomonas betaini</name>
    <dbReference type="NCBI Taxonomy" id="2778430"/>
    <lineage>
        <taxon>Bacteria</taxon>
        <taxon>Bacillati</taxon>
        <taxon>Bacillota</taxon>
        <taxon>Clostridia</taxon>
        <taxon>Halanaerobiales</taxon>
        <taxon>Halarsenatibacteraceae</taxon>
        <taxon>Halonatronomonas</taxon>
    </lineage>
</organism>
<dbReference type="InterPro" id="IPR010982">
    <property type="entry name" value="Lambda_DNA-bd_dom_sf"/>
</dbReference>
<proteinExistence type="predicted"/>
<evidence type="ECO:0000259" key="5">
    <source>
        <dbReference type="PROSITE" id="PS50932"/>
    </source>
</evidence>
<dbReference type="PROSITE" id="PS00356">
    <property type="entry name" value="HTH_LACI_1"/>
    <property type="match status" value="1"/>
</dbReference>
<name>A0A931F8K3_9FIRM</name>
<evidence type="ECO:0000256" key="1">
    <source>
        <dbReference type="ARBA" id="ARBA00022491"/>
    </source>
</evidence>
<dbReference type="PANTHER" id="PTHR30146">
    <property type="entry name" value="LACI-RELATED TRANSCRIPTIONAL REPRESSOR"/>
    <property type="match status" value="1"/>
</dbReference>
<evidence type="ECO:0000256" key="2">
    <source>
        <dbReference type="ARBA" id="ARBA00023015"/>
    </source>
</evidence>
<dbReference type="Pfam" id="PF00356">
    <property type="entry name" value="LacI"/>
    <property type="match status" value="1"/>
</dbReference>
<keyword evidence="4" id="KW-0804">Transcription</keyword>
<protein>
    <submittedName>
        <fullName evidence="7">LacI family DNA-binding transcriptional regulator</fullName>
    </submittedName>
</protein>
<evidence type="ECO:0000256" key="4">
    <source>
        <dbReference type="ARBA" id="ARBA00023163"/>
    </source>
</evidence>
<dbReference type="SMART" id="SM00354">
    <property type="entry name" value="HTH_LACI"/>
    <property type="match status" value="1"/>
</dbReference>
<dbReference type="Pfam" id="PF13377">
    <property type="entry name" value="Peripla_BP_3"/>
    <property type="match status" value="1"/>
</dbReference>
<dbReference type="RefSeq" id="WP_270452082.1">
    <property type="nucleotide sequence ID" value="NZ_JADPIE010000001.1"/>
</dbReference>
<comment type="caution">
    <text evidence="7">The sequence shown here is derived from an EMBL/GenBank/DDBJ whole genome shotgun (WGS) entry which is preliminary data.</text>
</comment>
<feature type="domain" description="HTH cro/C1-type" evidence="6">
    <location>
        <begin position="2"/>
        <end position="51"/>
    </location>
</feature>
<evidence type="ECO:0000256" key="3">
    <source>
        <dbReference type="ARBA" id="ARBA00023125"/>
    </source>
</evidence>
<keyword evidence="8" id="KW-1185">Reference proteome</keyword>
<dbReference type="Proteomes" id="UP000621436">
    <property type="component" value="Unassembled WGS sequence"/>
</dbReference>
<dbReference type="PANTHER" id="PTHR30146:SF148">
    <property type="entry name" value="HTH-TYPE TRANSCRIPTIONAL REPRESSOR PURR-RELATED"/>
    <property type="match status" value="1"/>
</dbReference>
<dbReference type="SUPFAM" id="SSF53822">
    <property type="entry name" value="Periplasmic binding protein-like I"/>
    <property type="match status" value="1"/>
</dbReference>
<dbReference type="Gene3D" id="1.10.260.40">
    <property type="entry name" value="lambda repressor-like DNA-binding domains"/>
    <property type="match status" value="1"/>
</dbReference>
<dbReference type="PROSITE" id="PS50943">
    <property type="entry name" value="HTH_CROC1"/>
    <property type="match status" value="1"/>
</dbReference>
<dbReference type="InterPro" id="IPR046335">
    <property type="entry name" value="LacI/GalR-like_sensor"/>
</dbReference>
<dbReference type="PRINTS" id="PR00036">
    <property type="entry name" value="HTHLACI"/>
</dbReference>
<dbReference type="InterPro" id="IPR001387">
    <property type="entry name" value="Cro/C1-type_HTH"/>
</dbReference>
<dbReference type="InterPro" id="IPR028082">
    <property type="entry name" value="Peripla_BP_I"/>
</dbReference>
<reference evidence="7" key="1">
    <citation type="submission" date="2020-11" db="EMBL/GenBank/DDBJ databases">
        <title>Halonatronomonas betainensis gen. nov., sp. nov. a novel haloalkaliphilic representative of the family Halanaerobiacae capable of betaine degradation.</title>
        <authorList>
            <person name="Boltyanskaya Y."/>
            <person name="Kevbrin V."/>
            <person name="Detkova E."/>
            <person name="Grouzdev D.S."/>
            <person name="Koziaeva V."/>
            <person name="Zhilina T."/>
        </authorList>
    </citation>
    <scope>NUCLEOTIDE SEQUENCE</scope>
    <source>
        <strain evidence="7">Z-7014</strain>
    </source>
</reference>
<evidence type="ECO:0000313" key="7">
    <source>
        <dbReference type="EMBL" id="MBF8435464.1"/>
    </source>
</evidence>
<dbReference type="PROSITE" id="PS50932">
    <property type="entry name" value="HTH_LACI_2"/>
    <property type="match status" value="1"/>
</dbReference>
<evidence type="ECO:0000259" key="6">
    <source>
        <dbReference type="PROSITE" id="PS50943"/>
    </source>
</evidence>
<dbReference type="CDD" id="cd06267">
    <property type="entry name" value="PBP1_LacI_sugar_binding-like"/>
    <property type="match status" value="1"/>
</dbReference>
<dbReference type="GO" id="GO:0003700">
    <property type="term" value="F:DNA-binding transcription factor activity"/>
    <property type="evidence" value="ECO:0007669"/>
    <property type="project" value="TreeGrafter"/>
</dbReference>
<dbReference type="SUPFAM" id="SSF47413">
    <property type="entry name" value="lambda repressor-like DNA-binding domains"/>
    <property type="match status" value="1"/>
</dbReference>
<feature type="domain" description="HTH lacI-type" evidence="5">
    <location>
        <begin position="3"/>
        <end position="57"/>
    </location>
</feature>
<keyword evidence="3 7" id="KW-0238">DNA-binding</keyword>
<keyword evidence="1" id="KW-0678">Repressor</keyword>
<accession>A0A931F8K3</accession>
<sequence>MKISIKDIAEKANVSKATVSRVINDKDNVSDETREKIKEIIKELGYSPDERARNLSLGLNNNIALIVPSDNPLYINIIKEINTRLFENNMSLLFYITDHNPELEEDLIGKLKNKSIGGVIYVKSPETNFNNMSNLNKLDVPVVIVSDDETNNEYDHIYYSEERISSKCVEILIKENHEEIAYLCTPLKLNYEKKRYQGIINTLQEFGKEIDMTDFYFVNDITIEESCSIAKEIIDKDYYTAIYTSSNILAMGVLKAYKDRNMPVEDNISLVSHGDLSYYNKIGYNITTVSIPVHEVSELAVELLLERIKNPEGQRKNIELNLAPELKGSEKLIKS</sequence>
<gene>
    <name evidence="7" type="ORF">I0Q91_00100</name>
</gene>
<dbReference type="EMBL" id="JADPIE010000001">
    <property type="protein sequence ID" value="MBF8435464.1"/>
    <property type="molecule type" value="Genomic_DNA"/>
</dbReference>
<dbReference type="Gene3D" id="3.40.50.2300">
    <property type="match status" value="2"/>
</dbReference>
<keyword evidence="2" id="KW-0805">Transcription regulation</keyword>
<dbReference type="CDD" id="cd01392">
    <property type="entry name" value="HTH_LacI"/>
    <property type="match status" value="1"/>
</dbReference>
<dbReference type="InterPro" id="IPR000843">
    <property type="entry name" value="HTH_LacI"/>
</dbReference>
<dbReference type="AlphaFoldDB" id="A0A931F8K3"/>
<evidence type="ECO:0000313" key="8">
    <source>
        <dbReference type="Proteomes" id="UP000621436"/>
    </source>
</evidence>
<dbReference type="GO" id="GO:0000976">
    <property type="term" value="F:transcription cis-regulatory region binding"/>
    <property type="evidence" value="ECO:0007669"/>
    <property type="project" value="TreeGrafter"/>
</dbReference>